<dbReference type="InterPro" id="IPR004861">
    <property type="entry name" value="Siw14-like"/>
</dbReference>
<dbReference type="GO" id="GO:0016791">
    <property type="term" value="F:phosphatase activity"/>
    <property type="evidence" value="ECO:0007669"/>
    <property type="project" value="TreeGrafter"/>
</dbReference>
<dbReference type="RefSeq" id="WP_166519281.1">
    <property type="nucleotide sequence ID" value="NZ_JAAABJ010000491.1"/>
</dbReference>
<comment type="caution">
    <text evidence="3">The sequence shown here is derived from an EMBL/GenBank/DDBJ whole genome shotgun (WGS) entry which is preliminary data.</text>
</comment>
<evidence type="ECO:0000313" key="4">
    <source>
        <dbReference type="Proteomes" id="UP000553459"/>
    </source>
</evidence>
<dbReference type="SUPFAM" id="SSF52799">
    <property type="entry name" value="(Phosphotyrosine protein) phosphatases II"/>
    <property type="match status" value="1"/>
</dbReference>
<dbReference type="InterPro" id="IPR000387">
    <property type="entry name" value="Tyr_Pase_dom"/>
</dbReference>
<name>A0A845PRU4_9FLAO</name>
<dbReference type="PROSITE" id="PS00383">
    <property type="entry name" value="TYR_PHOSPHATASE_1"/>
    <property type="match status" value="1"/>
</dbReference>
<dbReference type="Pfam" id="PF03162">
    <property type="entry name" value="Y_phosphatase2"/>
    <property type="match status" value="1"/>
</dbReference>
<dbReference type="PANTHER" id="PTHR31126">
    <property type="entry name" value="TYROSINE-PROTEIN PHOSPHATASE"/>
    <property type="match status" value="1"/>
</dbReference>
<comment type="similarity">
    <text evidence="1">Belongs to the protein-tyrosine phosphatase family.</text>
</comment>
<reference evidence="3 4" key="1">
    <citation type="submission" date="2019-11" db="EMBL/GenBank/DDBJ databases">
        <title>Characterization of Elizabethkingia argenteiflava sp. nov., isolated from inner surface of Soybean Pods.</title>
        <authorList>
            <person name="Mo S."/>
        </authorList>
    </citation>
    <scope>NUCLEOTIDE SEQUENCE [LARGE SCALE GENOMIC DNA]</scope>
    <source>
        <strain evidence="3 4">YB22</strain>
    </source>
</reference>
<dbReference type="InterPro" id="IPR029021">
    <property type="entry name" value="Prot-tyrosine_phosphatase-like"/>
</dbReference>
<protein>
    <submittedName>
        <fullName evidence="3">Protein tyrosine phosphatase</fullName>
    </submittedName>
</protein>
<dbReference type="PANTHER" id="PTHR31126:SF72">
    <property type="entry name" value="DUAL SPECIFICITY PROTEIN PHOSPHATASE TPBA"/>
    <property type="match status" value="1"/>
</dbReference>
<dbReference type="Proteomes" id="UP000553459">
    <property type="component" value="Unassembled WGS sequence"/>
</dbReference>
<gene>
    <name evidence="3" type="ORF">GNY06_06270</name>
</gene>
<dbReference type="EMBL" id="JAAABJ010000491">
    <property type="protein sequence ID" value="NAW50989.1"/>
    <property type="molecule type" value="Genomic_DNA"/>
</dbReference>
<dbReference type="AlphaFoldDB" id="A0A845PRU4"/>
<dbReference type="Gene3D" id="3.90.190.10">
    <property type="entry name" value="Protein tyrosine phosphatase superfamily"/>
    <property type="match status" value="1"/>
</dbReference>
<evidence type="ECO:0000256" key="1">
    <source>
        <dbReference type="ARBA" id="ARBA00009580"/>
    </source>
</evidence>
<proteinExistence type="inferred from homology"/>
<evidence type="ECO:0000313" key="3">
    <source>
        <dbReference type="EMBL" id="NAW50989.1"/>
    </source>
</evidence>
<keyword evidence="4" id="KW-1185">Reference proteome</keyword>
<evidence type="ECO:0000259" key="2">
    <source>
        <dbReference type="PROSITE" id="PS50056"/>
    </source>
</evidence>
<dbReference type="InterPro" id="IPR016130">
    <property type="entry name" value="Tyr_Pase_AS"/>
</dbReference>
<feature type="domain" description="Tyrosine specific protein phosphatases" evidence="2">
    <location>
        <begin position="111"/>
        <end position="163"/>
    </location>
</feature>
<dbReference type="PROSITE" id="PS51257">
    <property type="entry name" value="PROKAR_LIPOPROTEIN"/>
    <property type="match status" value="1"/>
</dbReference>
<dbReference type="PROSITE" id="PS50056">
    <property type="entry name" value="TYR_PHOSPHATASE_2"/>
    <property type="match status" value="1"/>
</dbReference>
<sequence length="193" mass="22806">MKLAKKHLNLAPILVIISLLSCTTRSLKEHRPEQWAQKITERPFHNLYKVNDSIYRSDRPLDLGFNFLQENKIASVLDLRRKHKDLITVKHSHYKGNLYAVSMKATKVTDKEIIQVLRILKTAPKPILVHCTYGSDRTGVVMAMYRIVFEDWSKDQAIEEMKRGNYDYHWLFHNLIRYIHQSDISYIKEQVLQ</sequence>
<organism evidence="3 4">
    <name type="scientific">Elizabethkingia argenteiflava</name>
    <dbReference type="NCBI Taxonomy" id="2681556"/>
    <lineage>
        <taxon>Bacteria</taxon>
        <taxon>Pseudomonadati</taxon>
        <taxon>Bacteroidota</taxon>
        <taxon>Flavobacteriia</taxon>
        <taxon>Flavobacteriales</taxon>
        <taxon>Weeksellaceae</taxon>
        <taxon>Elizabethkingia</taxon>
    </lineage>
</organism>
<accession>A0A845PRU4</accession>